<feature type="region of interest" description="Disordered" evidence="1">
    <location>
        <begin position="528"/>
        <end position="627"/>
    </location>
</feature>
<gene>
    <name evidence="2" type="ORF">OEA41_010759</name>
</gene>
<dbReference type="InterPro" id="IPR022198">
    <property type="entry name" value="DUF3723"/>
</dbReference>
<reference evidence="2" key="1">
    <citation type="submission" date="2022-11" db="EMBL/GenBank/DDBJ databases">
        <title>Chromosomal genome sequence assembly and mating type (MAT) locus characterization of the leprose asexual lichenized fungus Lepraria neglecta (Nyl.) Erichsen.</title>
        <authorList>
            <person name="Allen J.L."/>
            <person name="Pfeffer B."/>
        </authorList>
    </citation>
    <scope>NUCLEOTIDE SEQUENCE</scope>
    <source>
        <strain evidence="2">Allen 5258</strain>
    </source>
</reference>
<protein>
    <submittedName>
        <fullName evidence="2">Uncharacterized protein</fullName>
    </submittedName>
</protein>
<evidence type="ECO:0000313" key="3">
    <source>
        <dbReference type="Proteomes" id="UP001276659"/>
    </source>
</evidence>
<dbReference type="AlphaFoldDB" id="A0AAD9Z0D0"/>
<accession>A0AAD9Z0D0</accession>
<name>A0AAD9Z0D0_9LECA</name>
<evidence type="ECO:0000313" key="2">
    <source>
        <dbReference type="EMBL" id="KAK3167632.1"/>
    </source>
</evidence>
<comment type="caution">
    <text evidence="2">The sequence shown here is derived from an EMBL/GenBank/DDBJ whole genome shotgun (WGS) entry which is preliminary data.</text>
</comment>
<evidence type="ECO:0000256" key="1">
    <source>
        <dbReference type="SAM" id="MobiDB-lite"/>
    </source>
</evidence>
<proteinExistence type="predicted"/>
<dbReference type="EMBL" id="JASNWA010000011">
    <property type="protein sequence ID" value="KAK3167632.1"/>
    <property type="molecule type" value="Genomic_DNA"/>
</dbReference>
<feature type="compositionally biased region" description="Low complexity" evidence="1">
    <location>
        <begin position="536"/>
        <end position="574"/>
    </location>
</feature>
<keyword evidence="3" id="KW-1185">Reference proteome</keyword>
<dbReference type="Pfam" id="PF12520">
    <property type="entry name" value="DUF3723"/>
    <property type="match status" value="1"/>
</dbReference>
<organism evidence="2 3">
    <name type="scientific">Lepraria neglecta</name>
    <dbReference type="NCBI Taxonomy" id="209136"/>
    <lineage>
        <taxon>Eukaryota</taxon>
        <taxon>Fungi</taxon>
        <taxon>Dikarya</taxon>
        <taxon>Ascomycota</taxon>
        <taxon>Pezizomycotina</taxon>
        <taxon>Lecanoromycetes</taxon>
        <taxon>OSLEUM clade</taxon>
        <taxon>Lecanoromycetidae</taxon>
        <taxon>Lecanorales</taxon>
        <taxon>Lecanorineae</taxon>
        <taxon>Stereocaulaceae</taxon>
        <taxon>Lepraria</taxon>
    </lineage>
</organism>
<dbReference type="Proteomes" id="UP001276659">
    <property type="component" value="Unassembled WGS sequence"/>
</dbReference>
<sequence>MSAFVDPKNVTRLTQIFELEGCHRLDLEHHVPAIIDDKVLQSNLRLSNITSLDLMQRIPPKLKLPADFNLDCLHGKYRIAAAKSFLYLPDDKWWTVDLYSDRLSQTLRRDIREDYANSRNFCDGDIFRQIRYCQLNHDDAGEGRWWARLSDSKRKDVKSLQRSKELKPLALALDELLPLLNVKCPEELRHYVHHIRDYWLRVLDKNHELKPLVDFGTIRLLQIRNPWASAVDNDVVKDLMRDHILFPLITDLNLRSRILKNILATDCIIPSLYTFIEDTKWLEPCAKAIRNLLPTNCRKSTYKSMFGSYQGANIPDGVVLIQENEATGTQQPGSELDAIECGYRQLWLFAWRYFPELSAMLPRKNAGKVKPRPKASNERCWHRFAGLARSLGFESDNIDRLLRQDPDAAMALEFIRQARPDYLYQMPNETRTAAALEICHILSSMEWQMNSTSGESRSRQCSEISPQLRCGRPYEQSHKESKSRFFYPDIYATKKKTLTHFSINRDIFHAFFESVPPVTLEQAGTVSDMDEDTDNAQPVTTTEPVQPVTTTEPAQPVTTTEPAQPVTATEPAQPDVSPISERPEVPEDQQLLQESSGPLLPGEADTNIETTGGGDLVSWRDETTTQPTVDTSRMAEIVLQTQSMNDAEVTALFETDLQALDLFEHWERRCKIGDIFAILVYQGEFAHYCKEPALETELGRGILPASLKQLAGAYYFATYIPEKKTLRCIGHDNILRYAMDSRHDGVIYIFRRPTDDATRKEVPKAYRTQIRDETCQSITGETTKARLFKVAERFKKKRGQPSELESETYKL</sequence>